<dbReference type="SUPFAM" id="SSF52540">
    <property type="entry name" value="P-loop containing nucleoside triphosphate hydrolases"/>
    <property type="match status" value="1"/>
</dbReference>
<dbReference type="Gene3D" id="3.40.50.300">
    <property type="entry name" value="P-loop containing nucleotide triphosphate hydrolases"/>
    <property type="match status" value="1"/>
</dbReference>
<dbReference type="AlphaFoldDB" id="A0A431VUA4"/>
<comment type="caution">
    <text evidence="1">The sequence shown here is derived from an EMBL/GenBank/DDBJ whole genome shotgun (WGS) entry which is preliminary data.</text>
</comment>
<reference evidence="1 2" key="1">
    <citation type="submission" date="2018-12" db="EMBL/GenBank/DDBJ databases">
        <title>Bacillus yapensis draft genome sequence.</title>
        <authorList>
            <person name="Yu L."/>
            <person name="Xu X."/>
            <person name="Tang X."/>
        </authorList>
    </citation>
    <scope>NUCLEOTIDE SEQUENCE [LARGE SCALE GENOMIC DNA]</scope>
    <source>
        <strain evidence="1 2">XXST-01</strain>
    </source>
</reference>
<dbReference type="RefSeq" id="WP_126410696.1">
    <property type="nucleotide sequence ID" value="NZ_RXNT01000022.1"/>
</dbReference>
<proteinExistence type="predicted"/>
<dbReference type="EMBL" id="RXNT01000022">
    <property type="protein sequence ID" value="RTR26750.1"/>
    <property type="molecule type" value="Genomic_DNA"/>
</dbReference>
<sequence>MKTKLLIVEGLPGFGKSTTAKLLNEILTENNIEVELFLEGNLDHPADYDGVSCFNEFEFDQLLSNSGSFKELFLERGIKKGSNHFLPYIKIKNEFGNQLSDELFTTISKNDIYELPFDRNVELVADKWSEFANTALNDNKVYIFECCFIQNPLTIGMVKYNEQKENIINYVMKLAKIIENLDPVLFYVNQDNLEFSFKKAVKERSTDWSKGFVDYYTNQAYGKEHNYSGIEGTIKVLEARRKMELEIVDRLKMKKEIINNTKYEIDSYKSILKDKLTSFEVVK</sequence>
<dbReference type="InterPro" id="IPR027417">
    <property type="entry name" value="P-loop_NTPase"/>
</dbReference>
<name>A0A431VUA4_9BACI</name>
<dbReference type="OrthoDB" id="8211253at2"/>
<protein>
    <recommendedName>
        <fullName evidence="3">Group-specific protein</fullName>
    </recommendedName>
</protein>
<dbReference type="NCBIfam" id="NF005250">
    <property type="entry name" value="PRK06761.1"/>
    <property type="match status" value="1"/>
</dbReference>
<dbReference type="Proteomes" id="UP000271374">
    <property type="component" value="Unassembled WGS sequence"/>
</dbReference>
<accession>A0A431VUA4</accession>
<gene>
    <name evidence="1" type="ORF">EKG37_20815</name>
</gene>
<keyword evidence="2" id="KW-1185">Reference proteome</keyword>
<organism evidence="1 2">
    <name type="scientific">Bacillus yapensis</name>
    <dbReference type="NCBI Taxonomy" id="2492960"/>
    <lineage>
        <taxon>Bacteria</taxon>
        <taxon>Bacillati</taxon>
        <taxon>Bacillota</taxon>
        <taxon>Bacilli</taxon>
        <taxon>Bacillales</taxon>
        <taxon>Bacillaceae</taxon>
        <taxon>Bacillus</taxon>
    </lineage>
</organism>
<evidence type="ECO:0000313" key="2">
    <source>
        <dbReference type="Proteomes" id="UP000271374"/>
    </source>
</evidence>
<evidence type="ECO:0000313" key="1">
    <source>
        <dbReference type="EMBL" id="RTR26750.1"/>
    </source>
</evidence>
<evidence type="ECO:0008006" key="3">
    <source>
        <dbReference type="Google" id="ProtNLM"/>
    </source>
</evidence>